<dbReference type="AlphaFoldDB" id="A0A8B8BKC6"/>
<evidence type="ECO:0000313" key="1">
    <source>
        <dbReference type="Proteomes" id="UP000694844"/>
    </source>
</evidence>
<keyword evidence="1" id="KW-1185">Reference proteome</keyword>
<dbReference type="Proteomes" id="UP000694844">
    <property type="component" value="Chromosome 9"/>
</dbReference>
<name>A0A8B8BKC6_CRAVI</name>
<protein>
    <submittedName>
        <fullName evidence="2">Uncharacterized protein LOC111111235</fullName>
    </submittedName>
</protein>
<dbReference type="InterPro" id="IPR011042">
    <property type="entry name" value="6-blade_b-propeller_TolB-like"/>
</dbReference>
<dbReference type="GeneID" id="111111235"/>
<sequence>MQVSFPTFLSGNVNRNQLQVMFGSLQRSSNLETDKKHNMQKPISNPVVLSTIQTPYGKESELWRILCYEAGKIWICGSSNYIYQIDQSGSIFKSVSVSGRVFALSLSGDKELIFSAYWPDTNVYRYDGNIVRTVIDLGEWYPCGLCHSANGDLLVSMRSVNSTQRRVVRYSGTTETIEIQNDRQGKPLFSVDVGNMLLLTENGNGDICVAENAKKAVVVVNATGELRFKYQGNISPKLNHKPFQPLQIATDVNQQILINDASNDIVHVIDKDGNFLRYIEYPCTGGLSIDPEHNLIAGNEKSGEIRIIRYLQ</sequence>
<proteinExistence type="predicted"/>
<evidence type="ECO:0000313" key="2">
    <source>
        <dbReference type="RefSeq" id="XP_022303790.1"/>
    </source>
</evidence>
<dbReference type="OrthoDB" id="6138915at2759"/>
<dbReference type="RefSeq" id="XP_022303790.1">
    <property type="nucleotide sequence ID" value="XM_022448082.1"/>
</dbReference>
<dbReference type="SUPFAM" id="SSF101898">
    <property type="entry name" value="NHL repeat"/>
    <property type="match status" value="1"/>
</dbReference>
<dbReference type="KEGG" id="cvn:111111235"/>
<dbReference type="Gene3D" id="2.120.10.30">
    <property type="entry name" value="TolB, C-terminal domain"/>
    <property type="match status" value="1"/>
</dbReference>
<organism evidence="1 2">
    <name type="scientific">Crassostrea virginica</name>
    <name type="common">Eastern oyster</name>
    <dbReference type="NCBI Taxonomy" id="6565"/>
    <lineage>
        <taxon>Eukaryota</taxon>
        <taxon>Metazoa</taxon>
        <taxon>Spiralia</taxon>
        <taxon>Lophotrochozoa</taxon>
        <taxon>Mollusca</taxon>
        <taxon>Bivalvia</taxon>
        <taxon>Autobranchia</taxon>
        <taxon>Pteriomorphia</taxon>
        <taxon>Ostreida</taxon>
        <taxon>Ostreoidea</taxon>
        <taxon>Ostreidae</taxon>
        <taxon>Crassostrea</taxon>
    </lineage>
</organism>
<reference evidence="2" key="1">
    <citation type="submission" date="2025-08" db="UniProtKB">
        <authorList>
            <consortium name="RefSeq"/>
        </authorList>
    </citation>
    <scope>IDENTIFICATION</scope>
    <source>
        <tissue evidence="2">Whole sample</tissue>
    </source>
</reference>
<gene>
    <name evidence="2" type="primary">LOC111111235</name>
</gene>
<accession>A0A8B8BKC6</accession>